<name>A0A1F5YL02_9BACT</name>
<dbReference type="CDD" id="cd19067">
    <property type="entry name" value="PfuEndoQ-like"/>
    <property type="match status" value="1"/>
</dbReference>
<evidence type="ECO:0000256" key="1">
    <source>
        <dbReference type="ARBA" id="ARBA00009922"/>
    </source>
</evidence>
<dbReference type="SUPFAM" id="SSF52540">
    <property type="entry name" value="P-loop containing nucleoside triphosphate hydrolases"/>
    <property type="match status" value="1"/>
</dbReference>
<dbReference type="GO" id="GO:0003677">
    <property type="term" value="F:DNA binding"/>
    <property type="evidence" value="ECO:0007669"/>
    <property type="project" value="InterPro"/>
</dbReference>
<comment type="caution">
    <text evidence="13">The sequence shown here is derived from an EMBL/GenBank/DDBJ whole genome shotgun (WGS) entry which is preliminary data.</text>
</comment>
<dbReference type="InterPro" id="IPR014017">
    <property type="entry name" value="DNA_helicase_UvrD-like_C"/>
</dbReference>
<protein>
    <recommendedName>
        <fullName evidence="8">DNA 3'-5' helicase</fullName>
        <ecNumber evidence="8">5.6.2.4</ecNumber>
    </recommendedName>
</protein>
<evidence type="ECO:0000256" key="9">
    <source>
        <dbReference type="ARBA" id="ARBA00048988"/>
    </source>
</evidence>
<sequence length="1107" mass="121783">MATSKHSDPEHIFRAAAAKGIDLVGTGDFTHPGWRRELLENLDFEPATSLWRLKPELEERVRRSLPGESRRADIRFVLSGEISSIYKKDGRARKVHNVILLPDMESVERLCAALEKIGNIRSDGRPILGLDCRDLLEMTLEASPRACFIPAHIWTPHFSVFGSKSGFDRIEDCYGDLTGEIYAVETGLSSDPPMNWRVSALDRFTLVSNSDAHSPDKLAREANLIQGELSYAGLIESLKSGNAEQFRGTIEFYPEEGKYHYDGHRACKVRLTPEQSAGLEGRCPACGGRITEGVLNRVAELADRPDGSRSPRARGFERLIPLAEVLAECHDSGPATRAVEQDRERLLKELGPELYVLREAPLDRISRCSGSLVAEAVRRNRSGEVRIDPGYDGEYGTVRIFEPGEKSLSGGQMFFFEDLEPERKSAPEMELPAPVVPEAVEKPEAVSFAGPEHFRLEELGLELNERQLEAVTAPSGPLAVLAGPGTGKTRCLAARAAWLVKARGVSPESILAVTFTNRAAREMSLRIAGLLEAGPEGAPGVKVCTFHGFCLELLGTLRGETPVLADEADSLNILREALAGIEPLSRVREIYEAIGRAKAQGASPEDFRGAEDIRRAYSAYRDLCRKLKVLDFDDLILESLAELRRDPANLTAVRRRFGFLLADEFQDISPAQYALVRCLADETAGGLFVIGDPNQSIYGFRGADGRVFENLRRDYPELRQIRLEFGYRCPEIISSAAGALIGQSSPLSQAPRAVVRGGVKIRLIRAPGETAEAIAVVREIGRLVGGTEMLAAHGEPRGAKREELTDYYSFADCAVIARTGALLEGLEQAFVTAGIPCRLRGAKSFLRDPLVRGAVAWLRLLADPTDDLRFLEALRFAGLDPKDRYFGALRQSAASSGHALLAELQRVLSREIPQKKASAPAATFLLDLDRFRRLGRSGPAPLLEKLLERFVPAAGSGREALDLLLTQAGQFDSLPEFLSRLAVRAEGDIERPGRNTRERRAEAVTLLTMHAAKGLEFKAVFVCGVEEGLIPFTYRKTDPEEERRLLFVALTRASERLYLTSAAARAVRGKTVRADWSPLLADLPSALLEMLDLNLPARPPERQLELL</sequence>
<evidence type="ECO:0000256" key="6">
    <source>
        <dbReference type="ARBA" id="ARBA00023235"/>
    </source>
</evidence>
<evidence type="ECO:0000256" key="5">
    <source>
        <dbReference type="ARBA" id="ARBA00022840"/>
    </source>
</evidence>
<dbReference type="PROSITE" id="PS51198">
    <property type="entry name" value="UVRD_HELICASE_ATP_BIND"/>
    <property type="match status" value="1"/>
</dbReference>
<evidence type="ECO:0000256" key="2">
    <source>
        <dbReference type="ARBA" id="ARBA00022741"/>
    </source>
</evidence>
<dbReference type="STRING" id="1817867.A3F83_01330"/>
<dbReference type="InterPro" id="IPR014016">
    <property type="entry name" value="UvrD-like_ATP-bd"/>
</dbReference>
<dbReference type="PANTHER" id="PTHR11070">
    <property type="entry name" value="UVRD / RECB / PCRA DNA HELICASE FAMILY MEMBER"/>
    <property type="match status" value="1"/>
</dbReference>
<evidence type="ECO:0000313" key="14">
    <source>
        <dbReference type="Proteomes" id="UP000179129"/>
    </source>
</evidence>
<dbReference type="CDD" id="cd17932">
    <property type="entry name" value="DEXQc_UvrD"/>
    <property type="match status" value="1"/>
</dbReference>
<keyword evidence="2 10" id="KW-0547">Nucleotide-binding</keyword>
<dbReference type="AlphaFoldDB" id="A0A1F5YL02"/>
<dbReference type="GO" id="GO:0005524">
    <property type="term" value="F:ATP binding"/>
    <property type="evidence" value="ECO:0007669"/>
    <property type="project" value="UniProtKB-UniRule"/>
</dbReference>
<dbReference type="Proteomes" id="UP000179129">
    <property type="component" value="Unassembled WGS sequence"/>
</dbReference>
<dbReference type="GO" id="GO:0033202">
    <property type="term" value="C:DNA helicase complex"/>
    <property type="evidence" value="ECO:0007669"/>
    <property type="project" value="TreeGrafter"/>
</dbReference>
<evidence type="ECO:0000256" key="3">
    <source>
        <dbReference type="ARBA" id="ARBA00022801"/>
    </source>
</evidence>
<reference evidence="13 14" key="1">
    <citation type="journal article" date="2016" name="Nat. Commun.">
        <title>Thousands of microbial genomes shed light on interconnected biogeochemical processes in an aquifer system.</title>
        <authorList>
            <person name="Anantharaman K."/>
            <person name="Brown C.T."/>
            <person name="Hug L.A."/>
            <person name="Sharon I."/>
            <person name="Castelle C.J."/>
            <person name="Probst A.J."/>
            <person name="Thomas B.C."/>
            <person name="Singh A."/>
            <person name="Wilkins M.J."/>
            <person name="Karaoz U."/>
            <person name="Brodie E.L."/>
            <person name="Williams K.H."/>
            <person name="Hubbard S.S."/>
            <person name="Banfield J.F."/>
        </authorList>
    </citation>
    <scope>NUCLEOTIDE SEQUENCE [LARGE SCALE GENOMIC DNA]</scope>
</reference>
<dbReference type="GO" id="GO:0043138">
    <property type="term" value="F:3'-5' DNA helicase activity"/>
    <property type="evidence" value="ECO:0007669"/>
    <property type="project" value="UniProtKB-EC"/>
</dbReference>
<evidence type="ECO:0000256" key="7">
    <source>
        <dbReference type="ARBA" id="ARBA00034617"/>
    </source>
</evidence>
<evidence type="ECO:0000313" key="13">
    <source>
        <dbReference type="EMBL" id="OGG00870.1"/>
    </source>
</evidence>
<accession>A0A1F5YL02</accession>
<dbReference type="SUPFAM" id="SSF89550">
    <property type="entry name" value="PHP domain-like"/>
    <property type="match status" value="1"/>
</dbReference>
<evidence type="ECO:0000259" key="12">
    <source>
        <dbReference type="PROSITE" id="PS51217"/>
    </source>
</evidence>
<dbReference type="Pfam" id="PF00580">
    <property type="entry name" value="UvrD-helicase"/>
    <property type="match status" value="1"/>
</dbReference>
<dbReference type="GO" id="GO:0000725">
    <property type="term" value="P:recombinational repair"/>
    <property type="evidence" value="ECO:0007669"/>
    <property type="project" value="TreeGrafter"/>
</dbReference>
<dbReference type="Gene3D" id="1.10.10.160">
    <property type="match status" value="1"/>
</dbReference>
<dbReference type="GO" id="GO:0016887">
    <property type="term" value="F:ATP hydrolysis activity"/>
    <property type="evidence" value="ECO:0007669"/>
    <property type="project" value="RHEA"/>
</dbReference>
<dbReference type="InterPro" id="IPR016195">
    <property type="entry name" value="Pol/histidinol_Pase-like"/>
</dbReference>
<comment type="similarity">
    <text evidence="1">Belongs to the helicase family. UvrD subfamily.</text>
</comment>
<evidence type="ECO:0000256" key="4">
    <source>
        <dbReference type="ARBA" id="ARBA00022806"/>
    </source>
</evidence>
<gene>
    <name evidence="13" type="ORF">A3F83_01330</name>
</gene>
<comment type="catalytic activity">
    <reaction evidence="9">
        <text>ATP + H2O = ADP + phosphate + H(+)</text>
        <dbReference type="Rhea" id="RHEA:13065"/>
        <dbReference type="ChEBI" id="CHEBI:15377"/>
        <dbReference type="ChEBI" id="CHEBI:15378"/>
        <dbReference type="ChEBI" id="CHEBI:30616"/>
        <dbReference type="ChEBI" id="CHEBI:43474"/>
        <dbReference type="ChEBI" id="CHEBI:456216"/>
        <dbReference type="EC" id="5.6.2.4"/>
    </reaction>
</comment>
<keyword evidence="4 10" id="KW-0347">Helicase</keyword>
<feature type="domain" description="UvrD-like helicase C-terminal" evidence="12">
    <location>
        <begin position="730"/>
        <end position="1014"/>
    </location>
</feature>
<dbReference type="EMBL" id="MFIX01000238">
    <property type="protein sequence ID" value="OGG00870.1"/>
    <property type="molecule type" value="Genomic_DNA"/>
</dbReference>
<evidence type="ECO:0000256" key="10">
    <source>
        <dbReference type="PROSITE-ProRule" id="PRU00560"/>
    </source>
</evidence>
<evidence type="ECO:0000259" key="11">
    <source>
        <dbReference type="PROSITE" id="PS51198"/>
    </source>
</evidence>
<keyword evidence="5 10" id="KW-0067">ATP-binding</keyword>
<dbReference type="Gene3D" id="1.10.486.10">
    <property type="entry name" value="PCRA, domain 4"/>
    <property type="match status" value="1"/>
</dbReference>
<dbReference type="Gene3D" id="3.20.20.140">
    <property type="entry name" value="Metal-dependent hydrolases"/>
    <property type="match status" value="1"/>
</dbReference>
<feature type="binding site" evidence="10">
    <location>
        <begin position="482"/>
        <end position="489"/>
    </location>
    <ligand>
        <name>ATP</name>
        <dbReference type="ChEBI" id="CHEBI:30616"/>
    </ligand>
</feature>
<dbReference type="InterPro" id="IPR013986">
    <property type="entry name" value="DExx_box_DNA_helicase_dom_sf"/>
</dbReference>
<dbReference type="InterPro" id="IPR027417">
    <property type="entry name" value="P-loop_NTPase"/>
</dbReference>
<dbReference type="GO" id="GO:0005829">
    <property type="term" value="C:cytosol"/>
    <property type="evidence" value="ECO:0007669"/>
    <property type="project" value="TreeGrafter"/>
</dbReference>
<evidence type="ECO:0000256" key="8">
    <source>
        <dbReference type="ARBA" id="ARBA00034808"/>
    </source>
</evidence>
<dbReference type="InterPro" id="IPR000212">
    <property type="entry name" value="DNA_helicase_UvrD/REP"/>
</dbReference>
<feature type="domain" description="UvrD-like helicase ATP-binding" evidence="11">
    <location>
        <begin position="461"/>
        <end position="730"/>
    </location>
</feature>
<dbReference type="EC" id="5.6.2.4" evidence="8"/>
<dbReference type="PANTHER" id="PTHR11070:SF59">
    <property type="entry name" value="DNA 3'-5' HELICASE"/>
    <property type="match status" value="1"/>
</dbReference>
<dbReference type="PROSITE" id="PS51217">
    <property type="entry name" value="UVRD_HELICASE_CTER"/>
    <property type="match status" value="1"/>
</dbReference>
<keyword evidence="6" id="KW-0413">Isomerase</keyword>
<dbReference type="Pfam" id="PF13361">
    <property type="entry name" value="UvrD_C"/>
    <property type="match status" value="2"/>
</dbReference>
<proteinExistence type="inferred from homology"/>
<comment type="catalytic activity">
    <reaction evidence="7">
        <text>Couples ATP hydrolysis with the unwinding of duplex DNA by translocating in the 3'-5' direction.</text>
        <dbReference type="EC" id="5.6.2.4"/>
    </reaction>
</comment>
<organism evidence="13 14">
    <name type="scientific">Candidatus Glassbacteria bacterium RIFCSPLOWO2_12_FULL_58_11</name>
    <dbReference type="NCBI Taxonomy" id="1817867"/>
    <lineage>
        <taxon>Bacteria</taxon>
        <taxon>Candidatus Glassiibacteriota</taxon>
    </lineage>
</organism>
<keyword evidence="3 10" id="KW-0378">Hydrolase</keyword>
<dbReference type="Gene3D" id="3.40.50.300">
    <property type="entry name" value="P-loop containing nucleotide triphosphate hydrolases"/>
    <property type="match status" value="2"/>
</dbReference>